<reference evidence="2" key="1">
    <citation type="submission" date="2021-07" db="EMBL/GenBank/DDBJ databases">
        <title>Complete genome sequencing of a Clostridium isolate.</title>
        <authorList>
            <person name="Ueki A."/>
            <person name="Tonouchi A."/>
        </authorList>
    </citation>
    <scope>NUCLEOTIDE SEQUENCE [LARGE SCALE GENOMIC DNA]</scope>
    <source>
        <strain evidence="2">C5S11</strain>
    </source>
</reference>
<proteinExistence type="predicted"/>
<evidence type="ECO:0000313" key="2">
    <source>
        <dbReference type="Proteomes" id="UP000824633"/>
    </source>
</evidence>
<name>A0ABM7T3A9_9CLOT</name>
<dbReference type="Proteomes" id="UP000824633">
    <property type="component" value="Chromosome"/>
</dbReference>
<dbReference type="EMBL" id="AP024849">
    <property type="protein sequence ID" value="BCZ46386.1"/>
    <property type="molecule type" value="Genomic_DNA"/>
</dbReference>
<organism evidence="1 2">
    <name type="scientific">Clostridium gelidum</name>
    <dbReference type="NCBI Taxonomy" id="704125"/>
    <lineage>
        <taxon>Bacteria</taxon>
        <taxon>Bacillati</taxon>
        <taxon>Bacillota</taxon>
        <taxon>Clostridia</taxon>
        <taxon>Eubacteriales</taxon>
        <taxon>Clostridiaceae</taxon>
        <taxon>Clostridium</taxon>
    </lineage>
</organism>
<protein>
    <submittedName>
        <fullName evidence="1">Uncharacterized protein</fullName>
    </submittedName>
</protein>
<evidence type="ECO:0000313" key="1">
    <source>
        <dbReference type="EMBL" id="BCZ46386.1"/>
    </source>
</evidence>
<sequence>MDNSSGYSSIEEFISNKLMNFVREIIASRSISPIIFSEKEINEIIELINKSEEDNSSASKSNIRVEIINGKIQLHVSNSVFKLVPLNFVVETRAGISNNNLVLWIDKIKTGFVSIPITSGIKSFKEFSSEYITIDEENKCIILNNPLPENIKLKSININGKNFEMFIGISIKSKEDLLKIVEIFPEDLKDQIKASGIEKLNDVGNSILSSVANFIMKQKNEDMH</sequence>
<gene>
    <name evidence="1" type="ORF">psyc5s11_24530</name>
</gene>
<keyword evidence="2" id="KW-1185">Reference proteome</keyword>
<accession>A0ABM7T3A9</accession>
<dbReference type="RefSeq" id="WP_224037876.1">
    <property type="nucleotide sequence ID" value="NZ_AP024849.1"/>
</dbReference>